<accession>A0A656QLH9</accession>
<evidence type="ECO:0000256" key="2">
    <source>
        <dbReference type="SAM" id="SignalP"/>
    </source>
</evidence>
<evidence type="ECO:0008006" key="5">
    <source>
        <dbReference type="Google" id="ProtNLM"/>
    </source>
</evidence>
<keyword evidence="4" id="KW-1185">Reference proteome</keyword>
<feature type="compositionally biased region" description="Polar residues" evidence="1">
    <location>
        <begin position="76"/>
        <end position="88"/>
    </location>
</feature>
<dbReference type="AlphaFoldDB" id="A0A656QLH9"/>
<feature type="chain" id="PRO_5024909695" description="Pentapeptide MXKDX repeat protein" evidence="2">
    <location>
        <begin position="26"/>
        <end position="88"/>
    </location>
</feature>
<feature type="region of interest" description="Disordered" evidence="1">
    <location>
        <begin position="27"/>
        <end position="88"/>
    </location>
</feature>
<name>A0A656QLH9_9BURK</name>
<organism evidence="3 4">
    <name type="scientific">Caballeronia zhejiangensis</name>
    <dbReference type="NCBI Taxonomy" id="871203"/>
    <lineage>
        <taxon>Bacteria</taxon>
        <taxon>Pseudomonadati</taxon>
        <taxon>Pseudomonadota</taxon>
        <taxon>Betaproteobacteria</taxon>
        <taxon>Burkholderiales</taxon>
        <taxon>Burkholderiaceae</taxon>
        <taxon>Caballeronia</taxon>
    </lineage>
</organism>
<evidence type="ECO:0000313" key="3">
    <source>
        <dbReference type="EMBL" id="KDR31359.1"/>
    </source>
</evidence>
<dbReference type="RefSeq" id="WP_008342754.1">
    <property type="nucleotide sequence ID" value="NZ_JFHD01000006.1"/>
</dbReference>
<evidence type="ECO:0000313" key="4">
    <source>
        <dbReference type="Proteomes" id="UP000027451"/>
    </source>
</evidence>
<dbReference type="EMBL" id="JFHD01000006">
    <property type="protein sequence ID" value="KDR31359.1"/>
    <property type="molecule type" value="Genomic_DNA"/>
</dbReference>
<evidence type="ECO:0000256" key="1">
    <source>
        <dbReference type="SAM" id="MobiDB-lite"/>
    </source>
</evidence>
<reference evidence="3 4" key="1">
    <citation type="submission" date="2014-03" db="EMBL/GenBank/DDBJ databases">
        <title>Draft Genome Sequences of Four Burkholderia Strains.</title>
        <authorList>
            <person name="Liu X.Y."/>
            <person name="Li C.X."/>
            <person name="Xu J.H."/>
        </authorList>
    </citation>
    <scope>NUCLEOTIDE SEQUENCE [LARGE SCALE GENOMIC DNA]</scope>
    <source>
        <strain evidence="3 4">OP-1</strain>
    </source>
</reference>
<feature type="compositionally biased region" description="Basic residues" evidence="1">
    <location>
        <begin position="53"/>
        <end position="63"/>
    </location>
</feature>
<proteinExistence type="predicted"/>
<feature type="signal peptide" evidence="2">
    <location>
        <begin position="1"/>
        <end position="25"/>
    </location>
</feature>
<protein>
    <recommendedName>
        <fullName evidence="5">Pentapeptide MXKDX repeat protein</fullName>
    </recommendedName>
</protein>
<dbReference type="Proteomes" id="UP000027451">
    <property type="component" value="Unassembled WGS sequence"/>
</dbReference>
<sequence>MSKNKLLIAITAGLFTATAATGAFAQTSSGNSSAAMGNDTVGATTDSSAATTPKKHKMHKHTTKSTATKKTPAVETGNNANTESGQSK</sequence>
<feature type="compositionally biased region" description="Polar residues" evidence="1">
    <location>
        <begin position="27"/>
        <end position="48"/>
    </location>
</feature>
<comment type="caution">
    <text evidence="3">The sequence shown here is derived from an EMBL/GenBank/DDBJ whole genome shotgun (WGS) entry which is preliminary data.</text>
</comment>
<gene>
    <name evidence="3" type="ORF">BG60_32725</name>
</gene>
<keyword evidence="2" id="KW-0732">Signal</keyword>